<evidence type="ECO:0000313" key="6">
    <source>
        <dbReference type="Proteomes" id="UP000838412"/>
    </source>
</evidence>
<keyword evidence="6" id="KW-1185">Reference proteome</keyword>
<feature type="signal peptide" evidence="4">
    <location>
        <begin position="1"/>
        <end position="36"/>
    </location>
</feature>
<feature type="compositionally biased region" description="Basic and acidic residues" evidence="2">
    <location>
        <begin position="344"/>
        <end position="362"/>
    </location>
</feature>
<evidence type="ECO:0000256" key="3">
    <source>
        <dbReference type="SAM" id="Phobius"/>
    </source>
</evidence>
<feature type="compositionally biased region" description="Basic and acidic residues" evidence="2">
    <location>
        <begin position="423"/>
        <end position="435"/>
    </location>
</feature>
<feature type="compositionally biased region" description="Basic and acidic residues" evidence="2">
    <location>
        <begin position="313"/>
        <end position="325"/>
    </location>
</feature>
<feature type="transmembrane region" description="Helical" evidence="3">
    <location>
        <begin position="46"/>
        <end position="70"/>
    </location>
</feature>
<reference evidence="5" key="1">
    <citation type="submission" date="2022-01" db="EMBL/GenBank/DDBJ databases">
        <authorList>
            <person name="Braso-Vives M."/>
        </authorList>
    </citation>
    <scope>NUCLEOTIDE SEQUENCE</scope>
</reference>
<keyword evidence="3" id="KW-0472">Membrane</keyword>
<dbReference type="InterPro" id="IPR030417">
    <property type="entry name" value="MS4A"/>
</dbReference>
<dbReference type="Gene3D" id="1.20.920.20">
    <property type="match status" value="1"/>
</dbReference>
<accession>A0A8K0EJQ2</accession>
<dbReference type="EMBL" id="OV696687">
    <property type="protein sequence ID" value="CAH1253643.1"/>
    <property type="molecule type" value="Genomic_DNA"/>
</dbReference>
<feature type="region of interest" description="Disordered" evidence="2">
    <location>
        <begin position="286"/>
        <end position="435"/>
    </location>
</feature>
<feature type="compositionally biased region" description="Basic and acidic residues" evidence="2">
    <location>
        <begin position="369"/>
        <end position="416"/>
    </location>
</feature>
<feature type="transmembrane region" description="Helical" evidence="3">
    <location>
        <begin position="82"/>
        <end position="102"/>
    </location>
</feature>
<keyword evidence="3" id="KW-1133">Transmembrane helix</keyword>
<dbReference type="OrthoDB" id="6129702at2759"/>
<dbReference type="PANTHER" id="PTHR23320">
    <property type="entry name" value="MEMBRANE-SPANNING 4-DOMAINS SUBFAMILY A MS4A -RELATED"/>
    <property type="match status" value="1"/>
</dbReference>
<dbReference type="Proteomes" id="UP000838412">
    <property type="component" value="Chromosome 2"/>
</dbReference>
<keyword evidence="3" id="KW-0812">Transmembrane</keyword>
<proteinExistence type="predicted"/>
<feature type="coiled-coil region" evidence="1">
    <location>
        <begin position="224"/>
        <end position="267"/>
    </location>
</feature>
<protein>
    <submittedName>
        <fullName evidence="5">Hypp1211 protein</fullName>
    </submittedName>
</protein>
<keyword evidence="1" id="KW-0175">Coiled coil</keyword>
<gene>
    <name evidence="5" type="primary">Hypp1211</name>
    <name evidence="5" type="ORF">BLAG_LOCUS13340</name>
</gene>
<name>A0A8K0EJQ2_BRALA</name>
<organism evidence="5 6">
    <name type="scientific">Branchiostoma lanceolatum</name>
    <name type="common">Common lancelet</name>
    <name type="synonym">Amphioxus lanceolatum</name>
    <dbReference type="NCBI Taxonomy" id="7740"/>
    <lineage>
        <taxon>Eukaryota</taxon>
        <taxon>Metazoa</taxon>
        <taxon>Chordata</taxon>
        <taxon>Cephalochordata</taxon>
        <taxon>Leptocardii</taxon>
        <taxon>Amphioxiformes</taxon>
        <taxon>Branchiostomatidae</taxon>
        <taxon>Branchiostoma</taxon>
    </lineage>
</organism>
<evidence type="ECO:0000256" key="1">
    <source>
        <dbReference type="SAM" id="Coils"/>
    </source>
</evidence>
<dbReference type="PANTHER" id="PTHR23320:SF172">
    <property type="entry name" value="EXPRESSED PROTEIN"/>
    <property type="match status" value="1"/>
</dbReference>
<dbReference type="AlphaFoldDB" id="A0A8K0EJQ2"/>
<feature type="transmembrane region" description="Helical" evidence="3">
    <location>
        <begin position="122"/>
        <end position="145"/>
    </location>
</feature>
<evidence type="ECO:0000256" key="2">
    <source>
        <dbReference type="SAM" id="MobiDB-lite"/>
    </source>
</evidence>
<sequence>MSFPFKVLWFLAAAHLLLGLLAVLLGIADVVTHVQADPGGGFEVSLLAAPIWCGIPFVVAGGLGLAVSPYKPNVQEQTRQHWICCMINSVLFGPVMFIVAMVDLFLEVQTSSILDRDISFEIGFIIISVLEIWCALGSVTIYCMYKAPRQVKEPKEGEFRLSPFSLVARHCTVCSAYCNRRRYPGKNSWVTDDDTEVVITSSGAGHHGNESGVQPIPEDASPEEKELFLVARRLEEENVRLQKQLKVNVLKEKVKKLQQNNRALSHKLNKVHDGDSASVMIKDVAPSSTQVHHGKTRVHDGKERQQQAALSDKSQHKQAVRDKNRATSAVKKGNLKAEGAQNPDKLETIDESQNKKDDKAEINCECGEPTEKHKQQKADKEKSQSKNDGKAETHGETELDVQDHTPREVDSEKSKEQTTTADVHVEDTQDLSPEREEEIRMKLKEAQTSKDVNEIKKAITEFQDAKLEDFSEDLPAAQKQLKVLELKAALDKAISNRQLSKIGTVLAEIKKRGLQDIMANEVARANKMLILIKQMDKLRQEVLNIKQSTIAEIRSYKNASEPVHKVMTATFLLLGENEKDIKEWSALKTLVGKSGKDGLKQRVEHCDVAKIPVAMATKVQEMLVPFRLEEVRDHSAGAAAFFLWANGMADEVLEGAAQEATA</sequence>
<evidence type="ECO:0000313" key="5">
    <source>
        <dbReference type="EMBL" id="CAH1253643.1"/>
    </source>
</evidence>
<evidence type="ECO:0000256" key="4">
    <source>
        <dbReference type="SAM" id="SignalP"/>
    </source>
</evidence>
<keyword evidence="4" id="KW-0732">Signal</keyword>
<feature type="chain" id="PRO_5035479628" evidence="4">
    <location>
        <begin position="37"/>
        <end position="662"/>
    </location>
</feature>